<evidence type="ECO:0000256" key="2">
    <source>
        <dbReference type="ARBA" id="ARBA00010876"/>
    </source>
</evidence>
<dbReference type="GO" id="GO:0003723">
    <property type="term" value="F:RNA binding"/>
    <property type="evidence" value="ECO:0007669"/>
    <property type="project" value="InterPro"/>
</dbReference>
<evidence type="ECO:0000313" key="14">
    <source>
        <dbReference type="EMBL" id="KAJ7693553.1"/>
    </source>
</evidence>
<keyword evidence="3" id="KW-0496">Mitochondrion</keyword>
<gene>
    <name evidence="14" type="ORF">B0H17DRAFT_1199675</name>
</gene>
<evidence type="ECO:0000259" key="13">
    <source>
        <dbReference type="Pfam" id="PF00849"/>
    </source>
</evidence>
<evidence type="ECO:0000256" key="8">
    <source>
        <dbReference type="ARBA" id="ARBA00040626"/>
    </source>
</evidence>
<dbReference type="Gene3D" id="3.30.2350.10">
    <property type="entry name" value="Pseudouridine synthase"/>
    <property type="match status" value="1"/>
</dbReference>
<evidence type="ECO:0000256" key="4">
    <source>
        <dbReference type="ARBA" id="ARBA00023235"/>
    </source>
</evidence>
<dbReference type="Proteomes" id="UP001221757">
    <property type="component" value="Unassembled WGS sequence"/>
</dbReference>
<dbReference type="Pfam" id="PF00849">
    <property type="entry name" value="PseudoU_synth_2"/>
    <property type="match status" value="1"/>
</dbReference>
<dbReference type="AlphaFoldDB" id="A0AAD7DK45"/>
<keyword evidence="15" id="KW-1185">Reference proteome</keyword>
<evidence type="ECO:0000256" key="7">
    <source>
        <dbReference type="ARBA" id="ARBA00038947"/>
    </source>
</evidence>
<feature type="domain" description="Pseudouridine synthase RsuA/RluA-like" evidence="13">
    <location>
        <begin position="25"/>
        <end position="189"/>
    </location>
</feature>
<dbReference type="GO" id="GO:0000455">
    <property type="term" value="P:enzyme-directed rRNA pseudouridine synthesis"/>
    <property type="evidence" value="ECO:0007669"/>
    <property type="project" value="TreeGrafter"/>
</dbReference>
<dbReference type="InterPro" id="IPR020103">
    <property type="entry name" value="PsdUridine_synth_cat_dom_sf"/>
</dbReference>
<dbReference type="InterPro" id="IPR006145">
    <property type="entry name" value="PsdUridine_synth_RsuA/RluA"/>
</dbReference>
<evidence type="ECO:0000313" key="15">
    <source>
        <dbReference type="Proteomes" id="UP001221757"/>
    </source>
</evidence>
<dbReference type="GO" id="GO:0005739">
    <property type="term" value="C:mitochondrion"/>
    <property type="evidence" value="ECO:0007669"/>
    <property type="project" value="UniProtKB-SubCell"/>
</dbReference>
<keyword evidence="4" id="KW-0413">Isomerase</keyword>
<dbReference type="CDD" id="cd02869">
    <property type="entry name" value="PseudoU_synth_RluA_like"/>
    <property type="match status" value="1"/>
</dbReference>
<organism evidence="14 15">
    <name type="scientific">Mycena rosella</name>
    <name type="common">Pink bonnet</name>
    <name type="synonym">Agaricus rosellus</name>
    <dbReference type="NCBI Taxonomy" id="1033263"/>
    <lineage>
        <taxon>Eukaryota</taxon>
        <taxon>Fungi</taxon>
        <taxon>Dikarya</taxon>
        <taxon>Basidiomycota</taxon>
        <taxon>Agaricomycotina</taxon>
        <taxon>Agaricomycetes</taxon>
        <taxon>Agaricomycetidae</taxon>
        <taxon>Agaricales</taxon>
        <taxon>Marasmiineae</taxon>
        <taxon>Mycenaceae</taxon>
        <taxon>Mycena</taxon>
    </lineage>
</organism>
<dbReference type="SUPFAM" id="SSF55120">
    <property type="entry name" value="Pseudouridine synthase"/>
    <property type="match status" value="1"/>
</dbReference>
<evidence type="ECO:0000256" key="3">
    <source>
        <dbReference type="ARBA" id="ARBA00023128"/>
    </source>
</evidence>
<reference evidence="14" key="1">
    <citation type="submission" date="2023-03" db="EMBL/GenBank/DDBJ databases">
        <title>Massive genome expansion in bonnet fungi (Mycena s.s.) driven by repeated elements and novel gene families across ecological guilds.</title>
        <authorList>
            <consortium name="Lawrence Berkeley National Laboratory"/>
            <person name="Harder C.B."/>
            <person name="Miyauchi S."/>
            <person name="Viragh M."/>
            <person name="Kuo A."/>
            <person name="Thoen E."/>
            <person name="Andreopoulos B."/>
            <person name="Lu D."/>
            <person name="Skrede I."/>
            <person name="Drula E."/>
            <person name="Henrissat B."/>
            <person name="Morin E."/>
            <person name="Kohler A."/>
            <person name="Barry K."/>
            <person name="LaButti K."/>
            <person name="Morin E."/>
            <person name="Salamov A."/>
            <person name="Lipzen A."/>
            <person name="Mereny Z."/>
            <person name="Hegedus B."/>
            <person name="Baldrian P."/>
            <person name="Stursova M."/>
            <person name="Weitz H."/>
            <person name="Taylor A."/>
            <person name="Grigoriev I.V."/>
            <person name="Nagy L.G."/>
            <person name="Martin F."/>
            <person name="Kauserud H."/>
        </authorList>
    </citation>
    <scope>NUCLEOTIDE SEQUENCE</scope>
    <source>
        <strain evidence="14">CBHHK067</strain>
    </source>
</reference>
<comment type="function">
    <text evidence="6">Pseudouridylate synthase responsible for the pseudouridine-2819 formation in mitochondrial 21S rRNA. May modulate the efficiency or the fidelity of the mitochondrial translation machinery.</text>
</comment>
<evidence type="ECO:0000256" key="10">
    <source>
        <dbReference type="ARBA" id="ARBA00041978"/>
    </source>
</evidence>
<evidence type="ECO:0000256" key="6">
    <source>
        <dbReference type="ARBA" id="ARBA00037513"/>
    </source>
</evidence>
<dbReference type="EC" id="5.4.99.43" evidence="7"/>
<comment type="catalytic activity">
    <reaction evidence="5">
        <text>uridine(2819) in 21S rRNA = pseudouridine(2819) in 21S rRNA</text>
        <dbReference type="Rhea" id="RHEA:42556"/>
        <dbReference type="Rhea" id="RHEA-COMP:10113"/>
        <dbReference type="Rhea" id="RHEA-COMP:10114"/>
        <dbReference type="ChEBI" id="CHEBI:65314"/>
        <dbReference type="ChEBI" id="CHEBI:65315"/>
        <dbReference type="EC" id="5.4.99.43"/>
    </reaction>
</comment>
<comment type="caution">
    <text evidence="14">The sequence shown here is derived from an EMBL/GenBank/DDBJ whole genome shotgun (WGS) entry which is preliminary data.</text>
</comment>
<dbReference type="PANTHER" id="PTHR21600:SF81">
    <property type="entry name" value="21S RRNA PSEUDOURIDINE(2819) SYNTHASE"/>
    <property type="match status" value="1"/>
</dbReference>
<accession>A0AAD7DK45</accession>
<dbReference type="InterPro" id="IPR050188">
    <property type="entry name" value="RluA_PseudoU_synthase"/>
</dbReference>
<comment type="similarity">
    <text evidence="2">Belongs to the pseudouridine synthase RluA family.</text>
</comment>
<sequence length="305" mass="34261">MNWRQKLATNAFRWSDRVLYVDRSVIVMNKPPGLITQLDPTTTNTDGGNLAKLLDDLKQGLELPNPPYRVHRLDRGTTGNLVLARSIGVARELSAQFKNRTVDKTYLALVRGGSQSFTQKSGQIRTPLTYEDGRASLMSEAQLQDAEREPTESKTDWEVVASSPHMPLSLLRLKLLTGHKHQLRVHLAQVLKTPILGDTLHSHSQPVGEIRDAFDLPHDRMFLHASQISFFRYKPVGGHKRFKIRMLAPLPMDFVQICTEAGIPVGEDERLGGLFTSENNKEDDYQSVPDGEIPSVNGSWIPQHN</sequence>
<evidence type="ECO:0000256" key="9">
    <source>
        <dbReference type="ARBA" id="ARBA00041561"/>
    </source>
</evidence>
<feature type="compositionally biased region" description="Polar residues" evidence="12">
    <location>
        <begin position="296"/>
        <end position="305"/>
    </location>
</feature>
<dbReference type="GO" id="GO:0160143">
    <property type="term" value="F:21S rRNA pseudouridine(2819) synthase activity"/>
    <property type="evidence" value="ECO:0007669"/>
    <property type="project" value="UniProtKB-EC"/>
</dbReference>
<feature type="region of interest" description="Disordered" evidence="12">
    <location>
        <begin position="273"/>
        <end position="305"/>
    </location>
</feature>
<evidence type="ECO:0000256" key="5">
    <source>
        <dbReference type="ARBA" id="ARBA00036927"/>
    </source>
</evidence>
<proteinExistence type="inferred from homology"/>
<evidence type="ECO:0000256" key="1">
    <source>
        <dbReference type="ARBA" id="ARBA00004173"/>
    </source>
</evidence>
<dbReference type="PANTHER" id="PTHR21600">
    <property type="entry name" value="MITOCHONDRIAL RNA PSEUDOURIDINE SYNTHASE"/>
    <property type="match status" value="1"/>
</dbReference>
<comment type="subcellular location">
    <subcellularLocation>
        <location evidence="1">Mitochondrion</location>
    </subcellularLocation>
</comment>
<evidence type="ECO:0000256" key="11">
    <source>
        <dbReference type="ARBA" id="ARBA00042700"/>
    </source>
</evidence>
<name>A0AAD7DK45_MYCRO</name>
<evidence type="ECO:0000256" key="12">
    <source>
        <dbReference type="SAM" id="MobiDB-lite"/>
    </source>
</evidence>
<protein>
    <recommendedName>
        <fullName evidence="8">21S rRNA pseudouridine(2819) synthase</fullName>
        <ecNumber evidence="7">5.4.99.43</ecNumber>
    </recommendedName>
    <alternativeName>
        <fullName evidence="10">Pseudouridine synthase 5</fullName>
    </alternativeName>
    <alternativeName>
        <fullName evidence="9">Pseudouridylate synthase PUS5</fullName>
    </alternativeName>
    <alternativeName>
        <fullName evidence="11">Uracil hydrolyase PUS5</fullName>
    </alternativeName>
</protein>
<dbReference type="EMBL" id="JARKIE010000045">
    <property type="protein sequence ID" value="KAJ7693553.1"/>
    <property type="molecule type" value="Genomic_DNA"/>
</dbReference>